<dbReference type="PANTHER" id="PTHR46268:SF15">
    <property type="entry name" value="UNIVERSAL STRESS PROTEIN HP_0031"/>
    <property type="match status" value="1"/>
</dbReference>
<evidence type="ECO:0000256" key="1">
    <source>
        <dbReference type="ARBA" id="ARBA00008791"/>
    </source>
</evidence>
<dbReference type="InterPro" id="IPR014729">
    <property type="entry name" value="Rossmann-like_a/b/a_fold"/>
</dbReference>
<name>A0ABT1GZI5_9NOCA</name>
<gene>
    <name evidence="3" type="ORF">LX12_001548</name>
</gene>
<sequence>MSPDTTGDRPRIVVGYLATPSGADGVELGVSLARAVGGTLDLVCVVREEEPDGTPGRAPYQRLLVDRAHRWLADGERIVDGRVPVTTHAPVADSFTGGLLETATTLDAAMIVVGATRDGIIGRHSLGSISSELLHCATLPVALAPRGHAERADTRLDTVTVAVPAAPRGDDPLPVAADLARRAGLAMRLVCLVSADEHGDIDAVESAQTRRRQIAAARAALEDARDRLGASADIDALVGDGDTLEDAVTSLRFGDGDLLVVGSSRLGPPSRVFLGSTASRILRSTTAPILVVPKSDGAGSDEAGSDGGA</sequence>
<feature type="domain" description="UspA" evidence="2">
    <location>
        <begin position="11"/>
        <end position="144"/>
    </location>
</feature>
<evidence type="ECO:0000259" key="2">
    <source>
        <dbReference type="Pfam" id="PF00582"/>
    </source>
</evidence>
<keyword evidence="4" id="KW-1185">Reference proteome</keyword>
<accession>A0ABT1GZI5</accession>
<evidence type="ECO:0000313" key="3">
    <source>
        <dbReference type="EMBL" id="MCP2160361.1"/>
    </source>
</evidence>
<dbReference type="PANTHER" id="PTHR46268">
    <property type="entry name" value="STRESS RESPONSE PROTEIN NHAX"/>
    <property type="match status" value="1"/>
</dbReference>
<dbReference type="Pfam" id="PF00582">
    <property type="entry name" value="Usp"/>
    <property type="match status" value="2"/>
</dbReference>
<dbReference type="InterPro" id="IPR006015">
    <property type="entry name" value="Universal_stress_UspA"/>
</dbReference>
<dbReference type="InterPro" id="IPR006016">
    <property type="entry name" value="UspA"/>
</dbReference>
<dbReference type="RefSeq" id="WP_253653967.1">
    <property type="nucleotide sequence ID" value="NZ_BAAAOE010000003.1"/>
</dbReference>
<protein>
    <submittedName>
        <fullName evidence="3">Nucleotide-binding universal stress protein, UspA family</fullName>
    </submittedName>
</protein>
<reference evidence="3 4" key="1">
    <citation type="submission" date="2022-06" db="EMBL/GenBank/DDBJ databases">
        <title>Genomic Encyclopedia of Archaeal and Bacterial Type Strains, Phase II (KMG-II): from individual species to whole genera.</title>
        <authorList>
            <person name="Goeker M."/>
        </authorList>
    </citation>
    <scope>NUCLEOTIDE SEQUENCE [LARGE SCALE GENOMIC DNA]</scope>
    <source>
        <strain evidence="3 4">DSM 45037</strain>
    </source>
</reference>
<dbReference type="Proteomes" id="UP001205740">
    <property type="component" value="Unassembled WGS sequence"/>
</dbReference>
<dbReference type="PRINTS" id="PR01438">
    <property type="entry name" value="UNVRSLSTRESS"/>
</dbReference>
<evidence type="ECO:0000313" key="4">
    <source>
        <dbReference type="Proteomes" id="UP001205740"/>
    </source>
</evidence>
<dbReference type="CDD" id="cd00293">
    <property type="entry name" value="USP-like"/>
    <property type="match status" value="2"/>
</dbReference>
<proteinExistence type="inferred from homology"/>
<organism evidence="3 4">
    <name type="scientific">Williamsia serinedens</name>
    <dbReference type="NCBI Taxonomy" id="391736"/>
    <lineage>
        <taxon>Bacteria</taxon>
        <taxon>Bacillati</taxon>
        <taxon>Actinomycetota</taxon>
        <taxon>Actinomycetes</taxon>
        <taxon>Mycobacteriales</taxon>
        <taxon>Nocardiaceae</taxon>
        <taxon>Williamsia</taxon>
    </lineage>
</organism>
<dbReference type="Gene3D" id="3.40.50.620">
    <property type="entry name" value="HUPs"/>
    <property type="match status" value="2"/>
</dbReference>
<comment type="similarity">
    <text evidence="1">Belongs to the universal stress protein A family.</text>
</comment>
<comment type="caution">
    <text evidence="3">The sequence shown here is derived from an EMBL/GenBank/DDBJ whole genome shotgun (WGS) entry which is preliminary data.</text>
</comment>
<dbReference type="SUPFAM" id="SSF52402">
    <property type="entry name" value="Adenine nucleotide alpha hydrolases-like"/>
    <property type="match status" value="2"/>
</dbReference>
<feature type="domain" description="UspA" evidence="2">
    <location>
        <begin position="159"/>
        <end position="293"/>
    </location>
</feature>
<dbReference type="EMBL" id="JAMTCG010000003">
    <property type="protein sequence ID" value="MCP2160361.1"/>
    <property type="molecule type" value="Genomic_DNA"/>
</dbReference>